<sequence>MKTLLSRFGEFLKTRKGRLTTLWIITALLLIVALFNGFGQPVFSYIFYGKTAEIAKPKYGQSVYEQWYQGEKNIAKIEGREWQDPRKKEQASLIGSWKWFIIFGIFFFISAIYQTVDILQRGGITIRNLASQLLSSVKDAWRNHRKYQLAKLKIKVKMKPSANPPLLRSGEGEELPRVKIGDSIGRLFSINFISDLLAPRVNKVIDRTIDKLIKALRG</sequence>
<dbReference type="AlphaFoldDB" id="A0A2H0KTZ2"/>
<gene>
    <name evidence="2" type="ORF">COV84_00240</name>
</gene>
<proteinExistence type="predicted"/>
<keyword evidence="1" id="KW-0472">Membrane</keyword>
<accession>A0A2H0KTZ2</accession>
<evidence type="ECO:0000313" key="2">
    <source>
        <dbReference type="EMBL" id="PIQ75618.1"/>
    </source>
</evidence>
<protein>
    <submittedName>
        <fullName evidence="2">Uncharacterized protein</fullName>
    </submittedName>
</protein>
<evidence type="ECO:0000256" key="1">
    <source>
        <dbReference type="SAM" id="Phobius"/>
    </source>
</evidence>
<dbReference type="Proteomes" id="UP000229317">
    <property type="component" value="Unassembled WGS sequence"/>
</dbReference>
<evidence type="ECO:0000313" key="3">
    <source>
        <dbReference type="Proteomes" id="UP000229317"/>
    </source>
</evidence>
<name>A0A2H0KTZ2_9BACT</name>
<feature type="transmembrane region" description="Helical" evidence="1">
    <location>
        <begin position="21"/>
        <end position="39"/>
    </location>
</feature>
<keyword evidence="1" id="KW-1133">Transmembrane helix</keyword>
<keyword evidence="1" id="KW-0812">Transmembrane</keyword>
<reference evidence="2 3" key="1">
    <citation type="submission" date="2017-09" db="EMBL/GenBank/DDBJ databases">
        <title>Depth-based differentiation of microbial function through sediment-hosted aquifers and enrichment of novel symbionts in the deep terrestrial subsurface.</title>
        <authorList>
            <person name="Probst A.J."/>
            <person name="Ladd B."/>
            <person name="Jarett J.K."/>
            <person name="Geller-Mcgrath D.E."/>
            <person name="Sieber C.M."/>
            <person name="Emerson J.B."/>
            <person name="Anantharaman K."/>
            <person name="Thomas B.C."/>
            <person name="Malmstrom R."/>
            <person name="Stieglmeier M."/>
            <person name="Klingl A."/>
            <person name="Woyke T."/>
            <person name="Ryan C.M."/>
            <person name="Banfield J.F."/>
        </authorList>
    </citation>
    <scope>NUCLEOTIDE SEQUENCE [LARGE SCALE GENOMIC DNA]</scope>
    <source>
        <strain evidence="2">CG11_big_fil_rev_8_21_14_0_20_40_15</strain>
    </source>
</reference>
<feature type="transmembrane region" description="Helical" evidence="1">
    <location>
        <begin position="99"/>
        <end position="119"/>
    </location>
</feature>
<comment type="caution">
    <text evidence="2">The sequence shown here is derived from an EMBL/GenBank/DDBJ whole genome shotgun (WGS) entry which is preliminary data.</text>
</comment>
<organism evidence="2 3">
    <name type="scientific">Candidatus Portnoybacteria bacterium CG11_big_fil_rev_8_21_14_0_20_40_15</name>
    <dbReference type="NCBI Taxonomy" id="1974817"/>
    <lineage>
        <taxon>Bacteria</taxon>
        <taxon>Candidatus Portnoyibacteriota</taxon>
    </lineage>
</organism>
<dbReference type="EMBL" id="PCVO01000003">
    <property type="protein sequence ID" value="PIQ75618.1"/>
    <property type="molecule type" value="Genomic_DNA"/>
</dbReference>